<evidence type="ECO:0000313" key="3">
    <source>
        <dbReference type="Proteomes" id="UP001501721"/>
    </source>
</evidence>
<keyword evidence="3" id="KW-1185">Reference proteome</keyword>
<sequence length="448" mass="46797">MSVADKAREVVQDLTGMWWPAADEGGLRDAAKVWRGFADDVDDVTVAADNAARSLIEHNKGAAISAFADPFWRRYHRDGNGWLKDLADAARHMAEALDSYADAVHGARKKLEHELEIVGATLVAGTALAVFTAGISEGAAVAAAATVADVAAGLGVALTEEIATIAGTTLATAAFAGVESVTVDLAVTQPVSIALGESKGVSLDEAGDAGLYGMAFGGLFGAGAGTIRAAAEAGDLTSFFAGLTGASRSGAALPGELDSLGPDELRLIRQDDDFMGTHNSVGLRKSRFDPDIGIVPADPDGEITPLQHVLGGRNKAAKESSQYTSFAPKDGTGKVYGSQEIDIDHQRLQKDIDAGHVHGVEVLPPQRVQRSIGDEIDRVAGHPVEVPPGLKPHEVPDFVDGLGLSKGKARKVTDRVMALLNTRRDGEWLISGVVPKEYVTGPYPTSRS</sequence>
<accession>A0ABP5ZLS9</accession>
<name>A0ABP5ZLS9_9ACTN</name>
<evidence type="ECO:0000313" key="2">
    <source>
        <dbReference type="EMBL" id="GAA2500406.1"/>
    </source>
</evidence>
<dbReference type="InterPro" id="IPR057746">
    <property type="entry name" value="CpnT-like_N"/>
</dbReference>
<gene>
    <name evidence="2" type="ORF">GCM10010422_56840</name>
</gene>
<protein>
    <recommendedName>
        <fullName evidence="1">Outer membrane channel protein CpnT-like N-terminal domain-containing protein</fullName>
    </recommendedName>
</protein>
<organism evidence="2 3">
    <name type="scientific">Streptomyces graminearus</name>
    <dbReference type="NCBI Taxonomy" id="284030"/>
    <lineage>
        <taxon>Bacteria</taxon>
        <taxon>Bacillati</taxon>
        <taxon>Actinomycetota</taxon>
        <taxon>Actinomycetes</taxon>
        <taxon>Kitasatosporales</taxon>
        <taxon>Streptomycetaceae</taxon>
        <taxon>Streptomyces</taxon>
    </lineage>
</organism>
<proteinExistence type="predicted"/>
<comment type="caution">
    <text evidence="2">The sequence shown here is derived from an EMBL/GenBank/DDBJ whole genome shotgun (WGS) entry which is preliminary data.</text>
</comment>
<dbReference type="Proteomes" id="UP001501721">
    <property type="component" value="Unassembled WGS sequence"/>
</dbReference>
<feature type="domain" description="Outer membrane channel protein CpnT-like N-terminal" evidence="1">
    <location>
        <begin position="12"/>
        <end position="145"/>
    </location>
</feature>
<dbReference type="Pfam" id="PF25547">
    <property type="entry name" value="WXG100_2"/>
    <property type="match status" value="1"/>
</dbReference>
<dbReference type="RefSeq" id="WP_346077973.1">
    <property type="nucleotide sequence ID" value="NZ_BAAATL010000029.1"/>
</dbReference>
<dbReference type="EMBL" id="BAAATL010000029">
    <property type="protein sequence ID" value="GAA2500406.1"/>
    <property type="molecule type" value="Genomic_DNA"/>
</dbReference>
<evidence type="ECO:0000259" key="1">
    <source>
        <dbReference type="Pfam" id="PF25547"/>
    </source>
</evidence>
<reference evidence="3" key="1">
    <citation type="journal article" date="2019" name="Int. J. Syst. Evol. Microbiol.">
        <title>The Global Catalogue of Microorganisms (GCM) 10K type strain sequencing project: providing services to taxonomists for standard genome sequencing and annotation.</title>
        <authorList>
            <consortium name="The Broad Institute Genomics Platform"/>
            <consortium name="The Broad Institute Genome Sequencing Center for Infectious Disease"/>
            <person name="Wu L."/>
            <person name="Ma J."/>
        </authorList>
    </citation>
    <scope>NUCLEOTIDE SEQUENCE [LARGE SCALE GENOMIC DNA]</scope>
    <source>
        <strain evidence="3">JCM 6923</strain>
    </source>
</reference>